<evidence type="ECO:0000256" key="7">
    <source>
        <dbReference type="ARBA" id="ARBA00022729"/>
    </source>
</evidence>
<comment type="similarity">
    <text evidence="2 10">Belongs to the fimbrial export usher family.</text>
</comment>
<dbReference type="Gene3D" id="2.60.40.2070">
    <property type="match status" value="1"/>
</dbReference>
<evidence type="ECO:0000256" key="8">
    <source>
        <dbReference type="ARBA" id="ARBA00023136"/>
    </source>
</evidence>
<dbReference type="Gene3D" id="2.60.40.3110">
    <property type="match status" value="1"/>
</dbReference>
<dbReference type="InterPro" id="IPR025885">
    <property type="entry name" value="PapC_N"/>
</dbReference>
<name>A0ABS8HLL0_9XANT</name>
<dbReference type="PROSITE" id="PS01151">
    <property type="entry name" value="FIMBRIAL_USHER"/>
    <property type="match status" value="1"/>
</dbReference>
<dbReference type="InterPro" id="IPR037224">
    <property type="entry name" value="PapC_N_sf"/>
</dbReference>
<organism evidence="13 14">
    <name type="scientific">Xanthomonas cassavae CFBP 4642</name>
    <dbReference type="NCBI Taxonomy" id="1219375"/>
    <lineage>
        <taxon>Bacteria</taxon>
        <taxon>Pseudomonadati</taxon>
        <taxon>Pseudomonadota</taxon>
        <taxon>Gammaproteobacteria</taxon>
        <taxon>Lysobacterales</taxon>
        <taxon>Lysobacteraceae</taxon>
        <taxon>Xanthomonas</taxon>
    </lineage>
</organism>
<evidence type="ECO:0000256" key="4">
    <source>
        <dbReference type="ARBA" id="ARBA00022452"/>
    </source>
</evidence>
<dbReference type="EMBL" id="JAJGQJ010000113">
    <property type="protein sequence ID" value="MCC4622569.1"/>
    <property type="molecule type" value="Genomic_DNA"/>
</dbReference>
<keyword evidence="3 10" id="KW-0813">Transport</keyword>
<dbReference type="Pfam" id="PF00577">
    <property type="entry name" value="Usher"/>
    <property type="match status" value="1"/>
</dbReference>
<evidence type="ECO:0000256" key="6">
    <source>
        <dbReference type="ARBA" id="ARBA00022692"/>
    </source>
</evidence>
<keyword evidence="4" id="KW-1134">Transmembrane beta strand</keyword>
<feature type="domain" description="PapC N-terminal" evidence="12">
    <location>
        <begin position="22"/>
        <end position="190"/>
    </location>
</feature>
<dbReference type="SUPFAM" id="SSF141729">
    <property type="entry name" value="FimD N-terminal domain-like"/>
    <property type="match status" value="1"/>
</dbReference>
<protein>
    <submittedName>
        <fullName evidence="13">Fimbria/pilus outer membrane usher protein</fullName>
    </submittedName>
</protein>
<evidence type="ECO:0000256" key="9">
    <source>
        <dbReference type="ARBA" id="ARBA00023237"/>
    </source>
</evidence>
<evidence type="ECO:0000259" key="12">
    <source>
        <dbReference type="Pfam" id="PF13954"/>
    </source>
</evidence>
<dbReference type="Pfam" id="PF13954">
    <property type="entry name" value="PapC_N"/>
    <property type="match status" value="1"/>
</dbReference>
<evidence type="ECO:0000256" key="5">
    <source>
        <dbReference type="ARBA" id="ARBA00022558"/>
    </source>
</evidence>
<keyword evidence="5 10" id="KW-1029">Fimbrium biogenesis</keyword>
<dbReference type="InterPro" id="IPR043142">
    <property type="entry name" value="PapC-like_C_sf"/>
</dbReference>
<dbReference type="RefSeq" id="WP_228325838.1">
    <property type="nucleotide sequence ID" value="NZ_CAWQPJ010000017.1"/>
</dbReference>
<accession>A0ABS8HLL0</accession>
<dbReference type="Gene3D" id="3.10.20.410">
    <property type="match status" value="1"/>
</dbReference>
<evidence type="ECO:0000313" key="13">
    <source>
        <dbReference type="EMBL" id="MCC4622569.1"/>
    </source>
</evidence>
<evidence type="ECO:0000259" key="11">
    <source>
        <dbReference type="Pfam" id="PF13953"/>
    </source>
</evidence>
<dbReference type="Gene3D" id="2.60.40.2610">
    <property type="entry name" value="Outer membrane usher protein FimD, plug domain"/>
    <property type="match status" value="1"/>
</dbReference>
<sequence length="877" mass="94201">MTLVLASPALAADARGDANLWFDPGFISGNSQAVADLSRFQRRGAQLPGSYLVDFWLNGQRIDNRTIRFIARPADSVTPSETITIDNNGDAGTIVRDDTGLMACVSAKELQAIGVKSSALTDVIVDKGDSGDCPSLESVIPGAKSVLDFQKMRLYISVPQAALVRLPSGWIAPDRWDEGIDAGLLSYRVSGSTSRAGNSNSSDHYFSAISGFNLGAWRVRDSRSWSDYNNRLYHYQKWEHQSTYVERALIPWRSEMTVGDTNTNGDVFDALGVRGLQLATDENMYPYSLRGYAPVIRGTASTNAQVTVRQNGYTIYQTSVAPGAFVISDLTPSSAGSDLEVTVKEASGPVRSWVVPYSSLPILQRQGFVKYSVFAGRYRSADNEHKSPPMAEGTMVWGLPYGLTVFGGLQYTQRYRSTLIGTGVNMGKAGALSADVTEADSRLVDGSRHKGGSLRILYARTFNATGSTLQVTGFRYSTKGFYTLEETALKDMQGCATNATTVPNENYPISYDCYDLDSHRRQLLQASLSQRVGNSTNVYLTGSNQTYWKASRSTTSLQLGLSGAFRHVNYNLSYSMTRAFSRASTDRTLYLSLSMPLDFWRSHNGSSSPGYVATLTTTQDNEGSRSFAAGVSGTALEDASLNWSVSQSRASGDKSGDASINHQGAHGNASLGYSYSNSYQQFSYSFSGGALLHRNGLTMGQSLGDTNILVTAPGAYGVAPANTIGVRTDRRGYAVVPYASAYQENRVALDLTTLAGNTDIENAVASVVPTLGAVVRAKFVAHTGARALITLTHKGAPLPFGTTVSSSSSSGIVADNGEVFLSGLAPSGTLRAEWGDGPDHQCLVQYTLPEGATSSEKIVILTRDCSSSIVPGVDRLH</sequence>
<dbReference type="InterPro" id="IPR042186">
    <property type="entry name" value="FimD_plug_dom"/>
</dbReference>
<proteinExistence type="inferred from homology"/>
<comment type="subcellular location">
    <subcellularLocation>
        <location evidence="1 10">Cell outer membrane</location>
        <topology evidence="1 10">Multi-pass membrane protein</topology>
    </subcellularLocation>
</comment>
<evidence type="ECO:0000256" key="2">
    <source>
        <dbReference type="ARBA" id="ARBA00008064"/>
    </source>
</evidence>
<dbReference type="PANTHER" id="PTHR30451">
    <property type="entry name" value="OUTER MEMBRANE USHER PROTEIN"/>
    <property type="match status" value="1"/>
</dbReference>
<dbReference type="Proteomes" id="UP001199206">
    <property type="component" value="Unassembled WGS sequence"/>
</dbReference>
<dbReference type="Pfam" id="PF13953">
    <property type="entry name" value="PapC_C"/>
    <property type="match status" value="1"/>
</dbReference>
<feature type="domain" description="PapC-like C-terminal" evidence="11">
    <location>
        <begin position="788"/>
        <end position="850"/>
    </location>
</feature>
<evidence type="ECO:0000256" key="1">
    <source>
        <dbReference type="ARBA" id="ARBA00004571"/>
    </source>
</evidence>
<keyword evidence="7" id="KW-0732">Signal</keyword>
<dbReference type="InterPro" id="IPR000015">
    <property type="entry name" value="Fimb_usher"/>
</dbReference>
<dbReference type="PANTHER" id="PTHR30451:SF21">
    <property type="entry name" value="FIMBRIAL USHER DOMAIN-CONTAINING PROTEIN YDET-RELATED"/>
    <property type="match status" value="1"/>
</dbReference>
<comment type="caution">
    <text evidence="13">The sequence shown here is derived from an EMBL/GenBank/DDBJ whole genome shotgun (WGS) entry which is preliminary data.</text>
</comment>
<evidence type="ECO:0000256" key="10">
    <source>
        <dbReference type="RuleBase" id="RU003884"/>
    </source>
</evidence>
<evidence type="ECO:0000313" key="14">
    <source>
        <dbReference type="Proteomes" id="UP001199206"/>
    </source>
</evidence>
<evidence type="ECO:0000256" key="3">
    <source>
        <dbReference type="ARBA" id="ARBA00022448"/>
    </source>
</evidence>
<dbReference type="InterPro" id="IPR025949">
    <property type="entry name" value="PapC-like_C"/>
</dbReference>
<reference evidence="13 14" key="1">
    <citation type="submission" date="2021-10" db="EMBL/GenBank/DDBJ databases">
        <title>Genome sequencing of Xanthomonas strains from NCPPB.</title>
        <authorList>
            <person name="Hussein R."/>
            <person name="Harrison J."/>
            <person name="Studholme D.J."/>
            <person name="Vicente J."/>
            <person name="Grant M."/>
        </authorList>
    </citation>
    <scope>NUCLEOTIDE SEQUENCE [LARGE SCALE GENOMIC DNA]</scope>
    <source>
        <strain evidence="13 14">NCPPB 101</strain>
    </source>
</reference>
<keyword evidence="14" id="KW-1185">Reference proteome</keyword>
<keyword evidence="9 10" id="KW-0998">Cell outer membrane</keyword>
<dbReference type="InterPro" id="IPR018030">
    <property type="entry name" value="Fimbrial_membr_usher_CS"/>
</dbReference>
<keyword evidence="8 10" id="KW-0472">Membrane</keyword>
<gene>
    <name evidence="13" type="ORF">LL965_21925</name>
</gene>
<keyword evidence="6 10" id="KW-0812">Transmembrane</keyword>